<accession>A0AAD0KDT7</accession>
<dbReference type="InterPro" id="IPR002711">
    <property type="entry name" value="HNH"/>
</dbReference>
<dbReference type="EMBL" id="CP021965">
    <property type="protein sequence ID" value="AWV31779.1"/>
    <property type="molecule type" value="Genomic_DNA"/>
</dbReference>
<dbReference type="Pfam" id="PF01844">
    <property type="entry name" value="HNH"/>
    <property type="match status" value="1"/>
</dbReference>
<dbReference type="RefSeq" id="WP_111502536.1">
    <property type="nucleotide sequence ID" value="NZ_CP021965.1"/>
</dbReference>
<reference evidence="2 3" key="1">
    <citation type="submission" date="2017-06" db="EMBL/GenBank/DDBJ databases">
        <title>Complete genome sequence of Paenibacillus odorifer CBA7130.</title>
        <authorList>
            <person name="Nam Y.-D."/>
            <person name="Kang J."/>
            <person name="Chung W.-H."/>
        </authorList>
    </citation>
    <scope>NUCLEOTIDE SEQUENCE [LARGE SCALE GENOMIC DNA]</scope>
    <source>
        <strain evidence="2 3">CBA7130</strain>
    </source>
</reference>
<dbReference type="CDD" id="cd00085">
    <property type="entry name" value="HNHc"/>
    <property type="match status" value="1"/>
</dbReference>
<dbReference type="InterPro" id="IPR003615">
    <property type="entry name" value="HNH_nuc"/>
</dbReference>
<dbReference type="Proteomes" id="UP000249163">
    <property type="component" value="Chromosome"/>
</dbReference>
<evidence type="ECO:0000313" key="2">
    <source>
        <dbReference type="EMBL" id="AWV31779.1"/>
    </source>
</evidence>
<dbReference type="GO" id="GO:0008270">
    <property type="term" value="F:zinc ion binding"/>
    <property type="evidence" value="ECO:0007669"/>
    <property type="project" value="InterPro"/>
</dbReference>
<organism evidence="2 3">
    <name type="scientific">Paenibacillus odorifer</name>
    <dbReference type="NCBI Taxonomy" id="189426"/>
    <lineage>
        <taxon>Bacteria</taxon>
        <taxon>Bacillati</taxon>
        <taxon>Bacillota</taxon>
        <taxon>Bacilli</taxon>
        <taxon>Bacillales</taxon>
        <taxon>Paenibacillaceae</taxon>
        <taxon>Paenibacillus</taxon>
    </lineage>
</organism>
<evidence type="ECO:0000313" key="3">
    <source>
        <dbReference type="Proteomes" id="UP000249163"/>
    </source>
</evidence>
<name>A0AAD0KDT7_9BACL</name>
<dbReference type="Gene3D" id="1.10.30.50">
    <property type="match status" value="1"/>
</dbReference>
<feature type="domain" description="HNH" evidence="1">
    <location>
        <begin position="60"/>
        <end position="110"/>
    </location>
</feature>
<dbReference type="GO" id="GO:0004519">
    <property type="term" value="F:endonuclease activity"/>
    <property type="evidence" value="ECO:0007669"/>
    <property type="project" value="InterPro"/>
</dbReference>
<gene>
    <name evidence="2" type="ORF">CD191_03575</name>
</gene>
<evidence type="ECO:0000259" key="1">
    <source>
        <dbReference type="Pfam" id="PF01844"/>
    </source>
</evidence>
<sequence length="218" mass="25609">MNDYRNTRYCSTLEDVKNKKGTLEDTIYKNHTRQKVIYNKVKDTGYVYRKSFMEIYNYKCSYCGNSIVNLGATLLEVDHYICESSFASKEVAGRVENLVLACYDCNRAKSGFIIKEEYKEILDPDMENIKGVFTRDDDYYIKIAEQYEGDDFIKEFHDQLRLSYQSRRLDFLLVNLNGLCEKLDGRPQADRLNIILRKLKEKRNLIISKNLSEESVFA</sequence>
<dbReference type="AlphaFoldDB" id="A0AAD0KDT7"/>
<protein>
    <submittedName>
        <fullName evidence="2">CRISPR-associated protein Csn1</fullName>
    </submittedName>
</protein>
<proteinExistence type="predicted"/>
<dbReference type="GO" id="GO:0003676">
    <property type="term" value="F:nucleic acid binding"/>
    <property type="evidence" value="ECO:0007669"/>
    <property type="project" value="InterPro"/>
</dbReference>